<evidence type="ECO:0000313" key="5">
    <source>
        <dbReference type="EMBL" id="CAK7217798.1"/>
    </source>
</evidence>
<dbReference type="SMART" id="SM00054">
    <property type="entry name" value="EFh"/>
    <property type="match status" value="2"/>
</dbReference>
<dbReference type="Proteomes" id="UP001642405">
    <property type="component" value="Unassembled WGS sequence"/>
</dbReference>
<feature type="domain" description="EF-hand" evidence="4">
    <location>
        <begin position="214"/>
        <end position="249"/>
    </location>
</feature>
<evidence type="ECO:0000256" key="1">
    <source>
        <dbReference type="ARBA" id="ARBA00022737"/>
    </source>
</evidence>
<feature type="compositionally biased region" description="Low complexity" evidence="3">
    <location>
        <begin position="114"/>
        <end position="124"/>
    </location>
</feature>
<feature type="region of interest" description="Disordered" evidence="3">
    <location>
        <begin position="1"/>
        <end position="124"/>
    </location>
</feature>
<sequence>MAMPVGYKPSPLGYGSPRSSPFRRPESPVSPSPLRQTTPTASPFKGPNTPNHNTASSGLAGLATTPTGTSRYGGGTGGTTPVPTNGSWTPRNQQQSSQLQPAAEISGHRGGAAGSSSLSSAGAGASAGAMSMAHGSALSQLQPAQVRTLREGFQILDRDSDGTVGREDVADMLNQLGLPSTPADVSQFFPAGAPQTVNMGTFLNSLASALAALSPSAELLSALSAFDENDSGEIDAAELRDALLHTAPEPGEHPLSEMEINRVMQGFMGRRAFTNKNKPGPGFGKRGDVFKYQDLVNSISGSGQGADSGEGAEAGDA</sequence>
<evidence type="ECO:0000313" key="6">
    <source>
        <dbReference type="Proteomes" id="UP001642405"/>
    </source>
</evidence>
<feature type="compositionally biased region" description="Low complexity" evidence="3">
    <location>
        <begin position="16"/>
        <end position="35"/>
    </location>
</feature>
<evidence type="ECO:0000256" key="3">
    <source>
        <dbReference type="SAM" id="MobiDB-lite"/>
    </source>
</evidence>
<dbReference type="InterPro" id="IPR018247">
    <property type="entry name" value="EF_Hand_1_Ca_BS"/>
</dbReference>
<dbReference type="PROSITE" id="PS00018">
    <property type="entry name" value="EF_HAND_1"/>
    <property type="match status" value="2"/>
</dbReference>
<dbReference type="InterPro" id="IPR002048">
    <property type="entry name" value="EF_hand_dom"/>
</dbReference>
<keyword evidence="2" id="KW-0106">Calcium</keyword>
<dbReference type="EMBL" id="CAWUHB010000014">
    <property type="protein sequence ID" value="CAK7217798.1"/>
    <property type="molecule type" value="Genomic_DNA"/>
</dbReference>
<dbReference type="Gene3D" id="1.10.238.10">
    <property type="entry name" value="EF-hand"/>
    <property type="match status" value="1"/>
</dbReference>
<evidence type="ECO:0000259" key="4">
    <source>
        <dbReference type="PROSITE" id="PS50222"/>
    </source>
</evidence>
<keyword evidence="1" id="KW-0677">Repeat</keyword>
<organism evidence="5 6">
    <name type="scientific">Sporothrix curviconia</name>
    <dbReference type="NCBI Taxonomy" id="1260050"/>
    <lineage>
        <taxon>Eukaryota</taxon>
        <taxon>Fungi</taxon>
        <taxon>Dikarya</taxon>
        <taxon>Ascomycota</taxon>
        <taxon>Pezizomycotina</taxon>
        <taxon>Sordariomycetes</taxon>
        <taxon>Sordariomycetidae</taxon>
        <taxon>Ophiostomatales</taxon>
        <taxon>Ophiostomataceae</taxon>
        <taxon>Sporothrix</taxon>
    </lineage>
</organism>
<dbReference type="PANTHER" id="PTHR23049">
    <property type="entry name" value="MYOSIN REGULATORY LIGHT CHAIN 2"/>
    <property type="match status" value="1"/>
</dbReference>
<feature type="compositionally biased region" description="Low complexity" evidence="3">
    <location>
        <begin position="58"/>
        <end position="70"/>
    </location>
</feature>
<feature type="domain" description="EF-hand" evidence="4">
    <location>
        <begin position="144"/>
        <end position="179"/>
    </location>
</feature>
<reference evidence="5 6" key="1">
    <citation type="submission" date="2024-01" db="EMBL/GenBank/DDBJ databases">
        <authorList>
            <person name="Allen C."/>
            <person name="Tagirdzhanova G."/>
        </authorList>
    </citation>
    <scope>NUCLEOTIDE SEQUENCE [LARGE SCALE GENOMIC DNA]</scope>
</reference>
<dbReference type="InterPro" id="IPR011992">
    <property type="entry name" value="EF-hand-dom_pair"/>
</dbReference>
<comment type="caution">
    <text evidence="5">The sequence shown here is derived from an EMBL/GenBank/DDBJ whole genome shotgun (WGS) entry which is preliminary data.</text>
</comment>
<dbReference type="PROSITE" id="PS50222">
    <property type="entry name" value="EF_HAND_2"/>
    <property type="match status" value="2"/>
</dbReference>
<accession>A0ABP0BDZ6</accession>
<gene>
    <name evidence="5" type="ORF">SCUCBS95973_003266</name>
</gene>
<feature type="compositionally biased region" description="Polar residues" evidence="3">
    <location>
        <begin position="87"/>
        <end position="100"/>
    </location>
</feature>
<dbReference type="SUPFAM" id="SSF47473">
    <property type="entry name" value="EF-hand"/>
    <property type="match status" value="1"/>
</dbReference>
<name>A0ABP0BDZ6_9PEZI</name>
<keyword evidence="6" id="KW-1185">Reference proteome</keyword>
<feature type="compositionally biased region" description="Polar residues" evidence="3">
    <location>
        <begin position="48"/>
        <end position="57"/>
    </location>
</feature>
<evidence type="ECO:0000256" key="2">
    <source>
        <dbReference type="ARBA" id="ARBA00022837"/>
    </source>
</evidence>
<protein>
    <recommendedName>
        <fullName evidence="4">EF-hand domain-containing protein</fullName>
    </recommendedName>
</protein>
<proteinExistence type="predicted"/>
<dbReference type="InterPro" id="IPR050403">
    <property type="entry name" value="Myosin_RLC"/>
</dbReference>